<evidence type="ECO:0000313" key="2">
    <source>
        <dbReference type="Proteomes" id="UP000255505"/>
    </source>
</evidence>
<reference evidence="1 2" key="1">
    <citation type="submission" date="2018-01" db="EMBL/GenBank/DDBJ databases">
        <authorList>
            <person name="Gaut B.S."/>
            <person name="Morton B.R."/>
            <person name="Clegg M.T."/>
            <person name="Duvall M.R."/>
        </authorList>
    </citation>
    <scope>NUCLEOTIDE SEQUENCE [LARGE SCALE GENOMIC DNA]</scope>
    <source>
        <strain evidence="1">Cupriavidus taiwanensis LMG 19425</strain>
        <plasmid evidence="2">Plasmid ii</plasmid>
    </source>
</reference>
<dbReference type="AlphaFoldDB" id="A0A375ISW2"/>
<gene>
    <name evidence="1" type="ORF">CT19425_MP80161</name>
</gene>
<accession>A0A375ISW2</accession>
<geneLocation type="plasmid" evidence="1">
    <name>II</name>
</geneLocation>
<name>A0A375ISW2_9BURK</name>
<dbReference type="Proteomes" id="UP000255505">
    <property type="component" value="Plasmid II"/>
</dbReference>
<proteinExistence type="predicted"/>
<evidence type="ECO:0000313" key="1">
    <source>
        <dbReference type="EMBL" id="SPK76532.1"/>
    </source>
</evidence>
<keyword evidence="1" id="KW-0614">Plasmid</keyword>
<dbReference type="EMBL" id="LT991977">
    <property type="protein sequence ID" value="SPK76532.1"/>
    <property type="molecule type" value="Genomic_DNA"/>
</dbReference>
<organism evidence="1 2">
    <name type="scientific">Cupriavidus taiwanensis</name>
    <dbReference type="NCBI Taxonomy" id="164546"/>
    <lineage>
        <taxon>Bacteria</taxon>
        <taxon>Pseudomonadati</taxon>
        <taxon>Pseudomonadota</taxon>
        <taxon>Betaproteobacteria</taxon>
        <taxon>Burkholderiales</taxon>
        <taxon>Burkholderiaceae</taxon>
        <taxon>Cupriavidus</taxon>
    </lineage>
</organism>
<protein>
    <submittedName>
        <fullName evidence="1">Uncharacterized protein</fullName>
    </submittedName>
</protein>
<sequence length="167" mass="18275">MRVQQHQHVFVVRLCRKIGGIGRFDGAAETTPEIQLPTNIKARTVLPHTTALSWSRRLLAVHVQGVGAGLLQLRITTRQRDTKLGARFDHAQAGDSDAGIVGIGRFDQSLKNGIRKDLPPFAHARLLALLAGLRHGRAAPGFAPGLLLRLEVRSQSYAAGKKQRTDR</sequence>